<organism evidence="1 2">
    <name type="scientific">Leifsonia shinshuensis</name>
    <dbReference type="NCBI Taxonomy" id="150026"/>
    <lineage>
        <taxon>Bacteria</taxon>
        <taxon>Bacillati</taxon>
        <taxon>Actinomycetota</taxon>
        <taxon>Actinomycetes</taxon>
        <taxon>Micrococcales</taxon>
        <taxon>Microbacteriaceae</taxon>
        <taxon>Leifsonia</taxon>
    </lineage>
</organism>
<evidence type="ECO:0000313" key="2">
    <source>
        <dbReference type="Proteomes" id="UP000515511"/>
    </source>
</evidence>
<accession>A0A7G6YFG4</accession>
<dbReference type="EMBL" id="CP043641">
    <property type="protein sequence ID" value="QNE37229.1"/>
    <property type="molecule type" value="Genomic_DNA"/>
</dbReference>
<name>A0A7G6YFG4_9MICO</name>
<dbReference type="KEGG" id="lse:F1C12_20325"/>
<protein>
    <submittedName>
        <fullName evidence="1">Uncharacterized protein</fullName>
    </submittedName>
</protein>
<sequence length="89" mass="8913">MKVSSNVGAAQEAASGFAQVEVVGRAQQATVGTSNVSSTVDGATVANSILDSISELVSGVKKQAGNVTALATEIEERDSGDAGAWCEAR</sequence>
<reference evidence="2" key="1">
    <citation type="submission" date="2019-09" db="EMBL/GenBank/DDBJ databases">
        <title>Antimicrobial potential of Antarctic Bacteria.</title>
        <authorList>
            <person name="Benaud N."/>
            <person name="Edwards R.J."/>
            <person name="Ferrari B.C."/>
        </authorList>
    </citation>
    <scope>NUCLEOTIDE SEQUENCE [LARGE SCALE GENOMIC DNA]</scope>
    <source>
        <strain evidence="2">INR9</strain>
    </source>
</reference>
<gene>
    <name evidence="1" type="ORF">F1C12_20325</name>
</gene>
<dbReference type="RefSeq" id="WP_185276637.1">
    <property type="nucleotide sequence ID" value="NZ_CP043641.1"/>
</dbReference>
<proteinExistence type="predicted"/>
<dbReference type="AlphaFoldDB" id="A0A7G6YFG4"/>
<dbReference type="Proteomes" id="UP000515511">
    <property type="component" value="Chromosome"/>
</dbReference>
<evidence type="ECO:0000313" key="1">
    <source>
        <dbReference type="EMBL" id="QNE37229.1"/>
    </source>
</evidence>